<reference evidence="2" key="1">
    <citation type="submission" date="2020-07" db="EMBL/GenBank/DDBJ databases">
        <title>Multicomponent nature underlies the extraordinary mechanical properties of spider dragline silk.</title>
        <authorList>
            <person name="Kono N."/>
            <person name="Nakamura H."/>
            <person name="Mori M."/>
            <person name="Yoshida Y."/>
            <person name="Ohtoshi R."/>
            <person name="Malay A.D."/>
            <person name="Moran D.A.P."/>
            <person name="Tomita M."/>
            <person name="Numata K."/>
            <person name="Arakawa K."/>
        </authorList>
    </citation>
    <scope>NUCLEOTIDE SEQUENCE</scope>
</reference>
<proteinExistence type="predicted"/>
<accession>A0A8X6I5F0</accession>
<dbReference type="AlphaFoldDB" id="A0A8X6I5F0"/>
<protein>
    <submittedName>
        <fullName evidence="2">Uncharacterized protein</fullName>
    </submittedName>
</protein>
<sequence length="77" mass="8480">MAKLTRYRPSTKQTDLSNSLSISSSPLPKDTESLSRIPKLSISQNLLSSAEIDSPLHCESNVPYNHSLIILSLNRPS</sequence>
<evidence type="ECO:0000313" key="3">
    <source>
        <dbReference type="Proteomes" id="UP000887116"/>
    </source>
</evidence>
<keyword evidence="3" id="KW-1185">Reference proteome</keyword>
<evidence type="ECO:0000313" key="2">
    <source>
        <dbReference type="EMBL" id="GFR15754.1"/>
    </source>
</evidence>
<organism evidence="2 3">
    <name type="scientific">Trichonephila clavata</name>
    <name type="common">Joro spider</name>
    <name type="synonym">Nephila clavata</name>
    <dbReference type="NCBI Taxonomy" id="2740835"/>
    <lineage>
        <taxon>Eukaryota</taxon>
        <taxon>Metazoa</taxon>
        <taxon>Ecdysozoa</taxon>
        <taxon>Arthropoda</taxon>
        <taxon>Chelicerata</taxon>
        <taxon>Arachnida</taxon>
        <taxon>Araneae</taxon>
        <taxon>Araneomorphae</taxon>
        <taxon>Entelegynae</taxon>
        <taxon>Araneoidea</taxon>
        <taxon>Nephilidae</taxon>
        <taxon>Trichonephila</taxon>
    </lineage>
</organism>
<evidence type="ECO:0000256" key="1">
    <source>
        <dbReference type="SAM" id="MobiDB-lite"/>
    </source>
</evidence>
<feature type="compositionally biased region" description="Low complexity" evidence="1">
    <location>
        <begin position="16"/>
        <end position="28"/>
    </location>
</feature>
<dbReference type="Proteomes" id="UP000887116">
    <property type="component" value="Unassembled WGS sequence"/>
</dbReference>
<dbReference type="EMBL" id="BMAO01017449">
    <property type="protein sequence ID" value="GFR15754.1"/>
    <property type="molecule type" value="Genomic_DNA"/>
</dbReference>
<name>A0A8X6I5F0_TRICU</name>
<feature type="region of interest" description="Disordered" evidence="1">
    <location>
        <begin position="1"/>
        <end position="34"/>
    </location>
</feature>
<gene>
    <name evidence="2" type="ORF">TNCT_598241</name>
</gene>
<comment type="caution">
    <text evidence="2">The sequence shown here is derived from an EMBL/GenBank/DDBJ whole genome shotgun (WGS) entry which is preliminary data.</text>
</comment>